<evidence type="ECO:0000313" key="5">
    <source>
        <dbReference type="Proteomes" id="UP000494256"/>
    </source>
</evidence>
<feature type="domain" description="C-type lectin" evidence="3">
    <location>
        <begin position="242"/>
        <end position="348"/>
    </location>
</feature>
<dbReference type="Pfam" id="PF00059">
    <property type="entry name" value="Lectin_C"/>
    <property type="match status" value="1"/>
</dbReference>
<name>A0A8S0ZHX7_ARCPL</name>
<dbReference type="InterPro" id="IPR001304">
    <property type="entry name" value="C-type_lectin-like"/>
</dbReference>
<dbReference type="Proteomes" id="UP000494256">
    <property type="component" value="Unassembled WGS sequence"/>
</dbReference>
<dbReference type="Gene3D" id="3.10.100.10">
    <property type="entry name" value="Mannose-Binding Protein A, subunit A"/>
    <property type="match status" value="1"/>
</dbReference>
<evidence type="ECO:0000256" key="2">
    <source>
        <dbReference type="SAM" id="MobiDB-lite"/>
    </source>
</evidence>
<comment type="caution">
    <text evidence="4">The sequence shown here is derived from an EMBL/GenBank/DDBJ whole genome shotgun (WGS) entry which is preliminary data.</text>
</comment>
<dbReference type="PROSITE" id="PS50041">
    <property type="entry name" value="C_TYPE_LECTIN_2"/>
    <property type="match status" value="1"/>
</dbReference>
<dbReference type="CDD" id="cd00037">
    <property type="entry name" value="CLECT"/>
    <property type="match status" value="1"/>
</dbReference>
<dbReference type="EMBL" id="CADEBD010000291">
    <property type="protein sequence ID" value="CAB3232749.1"/>
    <property type="molecule type" value="Genomic_DNA"/>
</dbReference>
<feature type="region of interest" description="Disordered" evidence="2">
    <location>
        <begin position="1"/>
        <end position="28"/>
    </location>
</feature>
<gene>
    <name evidence="4" type="ORF">APLA_LOCUS5793</name>
</gene>
<feature type="compositionally biased region" description="Polar residues" evidence="2">
    <location>
        <begin position="13"/>
        <end position="28"/>
    </location>
</feature>
<dbReference type="SUPFAM" id="SSF56436">
    <property type="entry name" value="C-type lectin-like"/>
    <property type="match status" value="1"/>
</dbReference>
<sequence>MSVQRTPPRFTLASDSESGSGSVPNLSTLSDEDLYANINSRKRKQRTEENDYKKDFMDFRAEMMNFLNNFGKTQTENLNQIKEQILDLKNEIKTIKISSEKFAEQLERANTDIENIKTKTTATEVKIKHIETEISQIKNQQNTKCSTLKSPVECHENLILELKDRYDREKNIVIVEYKLFFTLFICISSGILPDSVTTVLSLNMFTLIACVTLLSTAAAFPSSDKLAAPNPVDCGGGYKSYGGGNCYKLYDVYVPWNEAKSKCAENGAYLAVIKTQEEAVTIKEIVSDQSGWAYTWIGLSDKDGNNDWRSVSGTSVNDLYHTWSSAATLKNRCGTVTHLAELEDMPCDTEKLAYICEKSN</sequence>
<reference evidence="4 5" key="1">
    <citation type="submission" date="2020-04" db="EMBL/GenBank/DDBJ databases">
        <authorList>
            <person name="Wallbank WR R."/>
            <person name="Pardo Diaz C."/>
            <person name="Kozak K."/>
            <person name="Martin S."/>
            <person name="Jiggins C."/>
            <person name="Moest M."/>
            <person name="Warren A I."/>
            <person name="Byers J.R.P. K."/>
            <person name="Montejo-Kovacevich G."/>
            <person name="Yen C E."/>
        </authorList>
    </citation>
    <scope>NUCLEOTIDE SEQUENCE [LARGE SCALE GENOMIC DNA]</scope>
</reference>
<dbReference type="InterPro" id="IPR016187">
    <property type="entry name" value="CTDL_fold"/>
</dbReference>
<accession>A0A8S0ZHX7</accession>
<evidence type="ECO:0000256" key="1">
    <source>
        <dbReference type="SAM" id="Coils"/>
    </source>
</evidence>
<feature type="coiled-coil region" evidence="1">
    <location>
        <begin position="71"/>
        <end position="119"/>
    </location>
</feature>
<keyword evidence="1" id="KW-0175">Coiled coil</keyword>
<dbReference type="InterPro" id="IPR016186">
    <property type="entry name" value="C-type_lectin-like/link_sf"/>
</dbReference>
<dbReference type="AlphaFoldDB" id="A0A8S0ZHX7"/>
<protein>
    <recommendedName>
        <fullName evidence="3">C-type lectin domain-containing protein</fullName>
    </recommendedName>
</protein>
<dbReference type="OrthoDB" id="7384592at2759"/>
<dbReference type="SMART" id="SM00034">
    <property type="entry name" value="CLECT"/>
    <property type="match status" value="1"/>
</dbReference>
<dbReference type="PANTHER" id="PTHR22803">
    <property type="entry name" value="MANNOSE, PHOSPHOLIPASE, LECTIN RECEPTOR RELATED"/>
    <property type="match status" value="1"/>
</dbReference>
<organism evidence="4 5">
    <name type="scientific">Arctia plantaginis</name>
    <name type="common">Wood tiger moth</name>
    <name type="synonym">Phalaena plantaginis</name>
    <dbReference type="NCBI Taxonomy" id="874455"/>
    <lineage>
        <taxon>Eukaryota</taxon>
        <taxon>Metazoa</taxon>
        <taxon>Ecdysozoa</taxon>
        <taxon>Arthropoda</taxon>
        <taxon>Hexapoda</taxon>
        <taxon>Insecta</taxon>
        <taxon>Pterygota</taxon>
        <taxon>Neoptera</taxon>
        <taxon>Endopterygota</taxon>
        <taxon>Lepidoptera</taxon>
        <taxon>Glossata</taxon>
        <taxon>Ditrysia</taxon>
        <taxon>Noctuoidea</taxon>
        <taxon>Erebidae</taxon>
        <taxon>Arctiinae</taxon>
        <taxon>Arctia</taxon>
    </lineage>
</organism>
<evidence type="ECO:0000259" key="3">
    <source>
        <dbReference type="PROSITE" id="PS50041"/>
    </source>
</evidence>
<proteinExistence type="predicted"/>
<dbReference type="InterPro" id="IPR050111">
    <property type="entry name" value="C-type_lectin/snaclec_domain"/>
</dbReference>
<evidence type="ECO:0000313" key="4">
    <source>
        <dbReference type="EMBL" id="CAB3232749.1"/>
    </source>
</evidence>